<sequence length="150" mass="15418">MSRTSLASRVSRASRIPTAVLAGASTALALGTLGASVTSASAAPDTTARIQVAGQATWFNTGLGACGWYNNNSELVVAISPALYGTYPNPNNSPACGRRMAVSGPWGSVTVTVVDRCAGCATNDIDLSPTAFSRIGDLNAGRINVNWNWV</sequence>
<accession>A0A345HNP0</accession>
<dbReference type="Gene3D" id="2.40.40.10">
    <property type="entry name" value="RlpA-like domain"/>
    <property type="match status" value="1"/>
</dbReference>
<dbReference type="KEGG" id="spad:DVK44_11995"/>
<gene>
    <name evidence="4" type="ORF">DVK44_11995</name>
</gene>
<dbReference type="InterPro" id="IPR009009">
    <property type="entry name" value="RlpA-like_DPBB"/>
</dbReference>
<feature type="domain" description="RlpA-like protein double-psi beta-barrel" evidence="3">
    <location>
        <begin position="52"/>
        <end position="146"/>
    </location>
</feature>
<dbReference type="OrthoDB" id="5499927at2"/>
<dbReference type="Proteomes" id="UP000253868">
    <property type="component" value="Chromosome"/>
</dbReference>
<keyword evidence="5" id="KW-1185">Reference proteome</keyword>
<dbReference type="AlphaFoldDB" id="A0A345HNP0"/>
<evidence type="ECO:0000256" key="2">
    <source>
        <dbReference type="SAM" id="SignalP"/>
    </source>
</evidence>
<protein>
    <recommendedName>
        <fullName evidence="3">RlpA-like protein double-psi beta-barrel domain-containing protein</fullName>
    </recommendedName>
</protein>
<dbReference type="Pfam" id="PF03330">
    <property type="entry name" value="DPBB_1"/>
    <property type="match status" value="1"/>
</dbReference>
<reference evidence="5" key="1">
    <citation type="submission" date="2018-07" db="EMBL/GenBank/DDBJ databases">
        <authorList>
            <person name="Zhao J."/>
        </authorList>
    </citation>
    <scope>NUCLEOTIDE SEQUENCE [LARGE SCALE GENOMIC DNA]</scope>
    <source>
        <strain evidence="5">GSSD-12</strain>
    </source>
</reference>
<proteinExistence type="predicted"/>
<name>A0A345HNP0_9ACTN</name>
<dbReference type="SUPFAM" id="SSF50685">
    <property type="entry name" value="Barwin-like endoglucanases"/>
    <property type="match status" value="1"/>
</dbReference>
<evidence type="ECO:0000259" key="3">
    <source>
        <dbReference type="Pfam" id="PF03330"/>
    </source>
</evidence>
<feature type="signal peptide" evidence="2">
    <location>
        <begin position="1"/>
        <end position="29"/>
    </location>
</feature>
<dbReference type="PANTHER" id="PTHR31836:SF28">
    <property type="entry name" value="SRCR DOMAIN-CONTAINING PROTEIN-RELATED"/>
    <property type="match status" value="1"/>
</dbReference>
<dbReference type="InterPro" id="IPR051477">
    <property type="entry name" value="Expansin_CellWall"/>
</dbReference>
<dbReference type="EMBL" id="CP031194">
    <property type="protein sequence ID" value="AXG78314.1"/>
    <property type="molecule type" value="Genomic_DNA"/>
</dbReference>
<dbReference type="CDD" id="cd22191">
    <property type="entry name" value="DPBB_RlpA_EXP_N-like"/>
    <property type="match status" value="1"/>
</dbReference>
<organism evidence="4 5">
    <name type="scientific">Streptomyces paludis</name>
    <dbReference type="NCBI Taxonomy" id="2282738"/>
    <lineage>
        <taxon>Bacteria</taxon>
        <taxon>Bacillati</taxon>
        <taxon>Actinomycetota</taxon>
        <taxon>Actinomycetes</taxon>
        <taxon>Kitasatosporales</taxon>
        <taxon>Streptomycetaceae</taxon>
        <taxon>Streptomyces</taxon>
    </lineage>
</organism>
<keyword evidence="1 2" id="KW-0732">Signal</keyword>
<evidence type="ECO:0000313" key="5">
    <source>
        <dbReference type="Proteomes" id="UP000253868"/>
    </source>
</evidence>
<evidence type="ECO:0000313" key="4">
    <source>
        <dbReference type="EMBL" id="AXG78314.1"/>
    </source>
</evidence>
<feature type="chain" id="PRO_5039080674" description="RlpA-like protein double-psi beta-barrel domain-containing protein" evidence="2">
    <location>
        <begin position="30"/>
        <end position="150"/>
    </location>
</feature>
<dbReference type="RefSeq" id="WP_114659664.1">
    <property type="nucleotide sequence ID" value="NZ_CP031194.1"/>
</dbReference>
<evidence type="ECO:0000256" key="1">
    <source>
        <dbReference type="ARBA" id="ARBA00022729"/>
    </source>
</evidence>
<dbReference type="PANTHER" id="PTHR31836">
    <property type="match status" value="1"/>
</dbReference>
<dbReference type="InterPro" id="IPR036908">
    <property type="entry name" value="RlpA-like_sf"/>
</dbReference>